<feature type="compositionally biased region" description="Low complexity" evidence="1">
    <location>
        <begin position="17"/>
        <end position="35"/>
    </location>
</feature>
<dbReference type="PANTHER" id="PTHR39477:SF1">
    <property type="entry name" value="BETA-FLANKING PROTEIN"/>
    <property type="match status" value="1"/>
</dbReference>
<dbReference type="AlphaFoldDB" id="A0AAD9CVV9"/>
<feature type="domain" description="DUF7721" evidence="2">
    <location>
        <begin position="130"/>
        <end position="211"/>
    </location>
</feature>
<accession>A0AAD9CVV9</accession>
<feature type="compositionally biased region" description="Gly residues" evidence="1">
    <location>
        <begin position="113"/>
        <end position="125"/>
    </location>
</feature>
<evidence type="ECO:0000256" key="1">
    <source>
        <dbReference type="SAM" id="MobiDB-lite"/>
    </source>
</evidence>
<feature type="compositionally biased region" description="Basic and acidic residues" evidence="1">
    <location>
        <begin position="1"/>
        <end position="13"/>
    </location>
</feature>
<comment type="caution">
    <text evidence="3">The sequence shown here is derived from an EMBL/GenBank/DDBJ whole genome shotgun (WGS) entry which is preliminary data.</text>
</comment>
<dbReference type="EMBL" id="JAODAN010000010">
    <property type="protein sequence ID" value="KAK1921563.1"/>
    <property type="molecule type" value="Genomic_DNA"/>
</dbReference>
<evidence type="ECO:0000313" key="4">
    <source>
        <dbReference type="Proteomes" id="UP001182556"/>
    </source>
</evidence>
<feature type="region of interest" description="Disordered" evidence="1">
    <location>
        <begin position="163"/>
        <end position="187"/>
    </location>
</feature>
<feature type="compositionally biased region" description="Low complexity" evidence="1">
    <location>
        <begin position="61"/>
        <end position="95"/>
    </location>
</feature>
<dbReference type="Pfam" id="PF24845">
    <property type="entry name" value="DUF7721"/>
    <property type="match status" value="1"/>
</dbReference>
<sequence length="292" mass="30024">MDFVKKFAQEQLEKQLGGDQNQQQHQGQGQGNQQSGYGGGSSDAQSGLGGLLNSFTGGGQQQQQQQQNYQSGQQGYQPGYQQETQQGYQGQSQGNQSGGFGVTGGPQYNAPHGSGGASSYGGGGVPSINQNEALQAASQHGVNANENASLFSQAFSFVQGMNKDDKDIDEDDVQRKHQEAYGQGQAGQMSANAIGSAAALQAIKQFTSGSSGATQQKGGNDMVSKIIGMAVAEAVKLFDKSGGAASGTKEDAVTSAGQTVMKLLLKNQVSGMIGGGQSGGLNQLMGMASKFM</sequence>
<reference evidence="3" key="1">
    <citation type="submission" date="2023-02" db="EMBL/GenBank/DDBJ databases">
        <title>Identification and recombinant expression of a fungal hydrolase from Papiliotrema laurentii that hydrolyzes apple cutin and clears colloidal polyester polyurethane.</title>
        <authorList>
            <consortium name="DOE Joint Genome Institute"/>
            <person name="Roman V.A."/>
            <person name="Bojanowski C."/>
            <person name="Crable B.R."/>
            <person name="Wagner D.N."/>
            <person name="Hung C.S."/>
            <person name="Nadeau L.J."/>
            <person name="Schratz L."/>
            <person name="Haridas S."/>
            <person name="Pangilinan J."/>
            <person name="Lipzen A."/>
            <person name="Na H."/>
            <person name="Yan M."/>
            <person name="Ng V."/>
            <person name="Grigoriev I.V."/>
            <person name="Spatafora J.W."/>
            <person name="Barlow D."/>
            <person name="Biffinger J."/>
            <person name="Kelley-Loughnane N."/>
            <person name="Varaljay V.A."/>
            <person name="Crookes-Goodson W.J."/>
        </authorList>
    </citation>
    <scope>NUCLEOTIDE SEQUENCE</scope>
    <source>
        <strain evidence="3">5307AH</strain>
    </source>
</reference>
<dbReference type="Proteomes" id="UP001182556">
    <property type="component" value="Unassembled WGS sequence"/>
</dbReference>
<proteinExistence type="predicted"/>
<dbReference type="PANTHER" id="PTHR39477">
    <property type="entry name" value="CHROMOSOME 8, WHOLE GENOME SHOTGUN SEQUENCE"/>
    <property type="match status" value="1"/>
</dbReference>
<organism evidence="3 4">
    <name type="scientific">Papiliotrema laurentii</name>
    <name type="common">Cryptococcus laurentii</name>
    <dbReference type="NCBI Taxonomy" id="5418"/>
    <lineage>
        <taxon>Eukaryota</taxon>
        <taxon>Fungi</taxon>
        <taxon>Dikarya</taxon>
        <taxon>Basidiomycota</taxon>
        <taxon>Agaricomycotina</taxon>
        <taxon>Tremellomycetes</taxon>
        <taxon>Tremellales</taxon>
        <taxon>Rhynchogastremaceae</taxon>
        <taxon>Papiliotrema</taxon>
    </lineage>
</organism>
<protein>
    <recommendedName>
        <fullName evidence="2">DUF7721 domain-containing protein</fullName>
    </recommendedName>
</protein>
<keyword evidence="4" id="KW-1185">Reference proteome</keyword>
<gene>
    <name evidence="3" type="ORF">DB88DRAFT_498364</name>
</gene>
<dbReference type="InterPro" id="IPR056138">
    <property type="entry name" value="DUF7721"/>
</dbReference>
<evidence type="ECO:0000313" key="3">
    <source>
        <dbReference type="EMBL" id="KAK1921563.1"/>
    </source>
</evidence>
<name>A0AAD9CVV9_PAPLA</name>
<feature type="region of interest" description="Disordered" evidence="1">
    <location>
        <begin position="1"/>
        <end position="126"/>
    </location>
</feature>
<evidence type="ECO:0000259" key="2">
    <source>
        <dbReference type="Pfam" id="PF24845"/>
    </source>
</evidence>